<dbReference type="InterPro" id="IPR000888">
    <property type="entry name" value="RmlC-like"/>
</dbReference>
<dbReference type="GO" id="GO:0005829">
    <property type="term" value="C:cytosol"/>
    <property type="evidence" value="ECO:0007669"/>
    <property type="project" value="TreeGrafter"/>
</dbReference>
<dbReference type="GO" id="GO:0008830">
    <property type="term" value="F:dTDP-4-dehydrorhamnose 3,5-epimerase activity"/>
    <property type="evidence" value="ECO:0007669"/>
    <property type="project" value="UniProtKB-UniRule"/>
</dbReference>
<evidence type="ECO:0000259" key="8">
    <source>
        <dbReference type="PROSITE" id="PS50045"/>
    </source>
</evidence>
<protein>
    <recommendedName>
        <fullName evidence="4 7">dTDP-4-dehydrorhamnose 3,5-epimerase</fullName>
        <ecNumber evidence="3 7">5.1.3.13</ecNumber>
    </recommendedName>
    <alternativeName>
        <fullName evidence="7">Thymidine diphospho-4-keto-rhamnose 3,5-epimerase</fullName>
    </alternativeName>
</protein>
<comment type="subunit">
    <text evidence="7">Homodimer.</text>
</comment>
<feature type="site" description="Participates in a stacking interaction with the thymidine ring of dTDP-4-oxo-6-deoxyglucose" evidence="6">
    <location>
        <position position="138"/>
    </location>
</feature>
<dbReference type="PANTHER" id="PTHR21047:SF2">
    <property type="entry name" value="THYMIDINE DIPHOSPHO-4-KETO-RHAMNOSE 3,5-EPIMERASE"/>
    <property type="match status" value="1"/>
</dbReference>
<dbReference type="EC" id="5.1.3.13" evidence="3 7"/>
<evidence type="ECO:0000256" key="2">
    <source>
        <dbReference type="ARBA" id="ARBA00001997"/>
    </source>
</evidence>
<dbReference type="CDD" id="cd00438">
    <property type="entry name" value="cupin_RmlC"/>
    <property type="match status" value="1"/>
</dbReference>
<comment type="pathway">
    <text evidence="7">Carbohydrate biosynthesis; dTDP-L-rhamnose biosynthesis.</text>
</comment>
<comment type="function">
    <text evidence="2 7">Catalyzes the epimerization of the C3' and C5'positions of dTDP-6-deoxy-D-xylo-4-hexulose, forming dTDP-6-deoxy-L-lyxo-4-hexulose.</text>
</comment>
<dbReference type="Gene3D" id="2.60.120.10">
    <property type="entry name" value="Jelly Rolls"/>
    <property type="match status" value="1"/>
</dbReference>
<evidence type="ECO:0000256" key="4">
    <source>
        <dbReference type="ARBA" id="ARBA00019595"/>
    </source>
</evidence>
<feature type="active site" description="Proton donor" evidence="5">
    <location>
        <position position="132"/>
    </location>
</feature>
<keyword evidence="10" id="KW-1185">Reference proteome</keyword>
<comment type="similarity">
    <text evidence="7">Belongs to the dTDP-4-dehydrorhamnose 3,5-epimerase family.</text>
</comment>
<name>A0A2P8EA44_9BACT</name>
<dbReference type="InterPro" id="IPR014710">
    <property type="entry name" value="RmlC-like_jellyroll"/>
</dbReference>
<sequence length="197" mass="22967">MKFSHAVIPDIVICEPSVFGDERGYFSEIFRKDKFEGFIEREIDFCQDNESKSELGVLRGLHYQLPPFAQSKLVRVIEGKVLDVAVDIRKGSPTFGKHVAIELSEENKKSLFIPRGFAHGFVVLSEYAIFSYKVDNYYSPEHDRGLFFDDPNLDIDWKLPANKLRLSQKDLQQPLLFDIVCFNFKDDLYEKNINYRR</sequence>
<evidence type="ECO:0000256" key="3">
    <source>
        <dbReference type="ARBA" id="ARBA00012098"/>
    </source>
</evidence>
<evidence type="ECO:0000256" key="6">
    <source>
        <dbReference type="PIRSR" id="PIRSR600888-3"/>
    </source>
</evidence>
<evidence type="ECO:0000256" key="1">
    <source>
        <dbReference type="ARBA" id="ARBA00001298"/>
    </source>
</evidence>
<feature type="active site" description="Proton acceptor" evidence="5">
    <location>
        <position position="62"/>
    </location>
</feature>
<dbReference type="OrthoDB" id="9800680at2"/>
<dbReference type="UniPathway" id="UPA00124"/>
<dbReference type="Pfam" id="PF00908">
    <property type="entry name" value="dTDP_sugar_isom"/>
    <property type="match status" value="1"/>
</dbReference>
<dbReference type="PANTHER" id="PTHR21047">
    <property type="entry name" value="DTDP-6-DEOXY-D-GLUCOSE-3,5 EPIMERASE"/>
    <property type="match status" value="1"/>
</dbReference>
<dbReference type="InterPro" id="IPR002078">
    <property type="entry name" value="Sigma_54_int"/>
</dbReference>
<reference evidence="9 10" key="1">
    <citation type="submission" date="2018-03" db="EMBL/GenBank/DDBJ databases">
        <title>Genomic Encyclopedia of Archaeal and Bacterial Type Strains, Phase II (KMG-II): from individual species to whole genera.</title>
        <authorList>
            <person name="Goeker M."/>
        </authorList>
    </citation>
    <scope>NUCLEOTIDE SEQUENCE [LARGE SCALE GENOMIC DNA]</scope>
    <source>
        <strain evidence="9 10">DSM 28057</strain>
    </source>
</reference>
<dbReference type="EMBL" id="PYGF01000002">
    <property type="protein sequence ID" value="PSL06330.1"/>
    <property type="molecule type" value="Genomic_DNA"/>
</dbReference>
<evidence type="ECO:0000256" key="5">
    <source>
        <dbReference type="PIRSR" id="PIRSR600888-1"/>
    </source>
</evidence>
<dbReference type="NCBIfam" id="TIGR01221">
    <property type="entry name" value="rmlC"/>
    <property type="match status" value="1"/>
</dbReference>
<dbReference type="SUPFAM" id="SSF51182">
    <property type="entry name" value="RmlC-like cupins"/>
    <property type="match status" value="1"/>
</dbReference>
<accession>A0A2P8EA44</accession>
<organism evidence="9 10">
    <name type="scientific">Cecembia rubra</name>
    <dbReference type="NCBI Taxonomy" id="1485585"/>
    <lineage>
        <taxon>Bacteria</taxon>
        <taxon>Pseudomonadati</taxon>
        <taxon>Bacteroidota</taxon>
        <taxon>Cytophagia</taxon>
        <taxon>Cytophagales</taxon>
        <taxon>Cyclobacteriaceae</taxon>
        <taxon>Cecembia</taxon>
    </lineage>
</organism>
<evidence type="ECO:0000256" key="7">
    <source>
        <dbReference type="RuleBase" id="RU364069"/>
    </source>
</evidence>
<evidence type="ECO:0000313" key="10">
    <source>
        <dbReference type="Proteomes" id="UP000240708"/>
    </source>
</evidence>
<dbReference type="GO" id="GO:0019305">
    <property type="term" value="P:dTDP-rhamnose biosynthetic process"/>
    <property type="evidence" value="ECO:0007669"/>
    <property type="project" value="UniProtKB-UniRule"/>
</dbReference>
<feature type="domain" description="Sigma-54 factor interaction" evidence="8">
    <location>
        <begin position="1"/>
        <end position="89"/>
    </location>
</feature>
<dbReference type="PROSITE" id="PS50045">
    <property type="entry name" value="SIGMA54_INTERACT_4"/>
    <property type="match status" value="1"/>
</dbReference>
<evidence type="ECO:0000313" key="9">
    <source>
        <dbReference type="EMBL" id="PSL06330.1"/>
    </source>
</evidence>
<proteinExistence type="inferred from homology"/>
<dbReference type="InterPro" id="IPR011051">
    <property type="entry name" value="RmlC_Cupin_sf"/>
</dbReference>
<comment type="caution">
    <text evidence="9">The sequence shown here is derived from an EMBL/GenBank/DDBJ whole genome shotgun (WGS) entry which is preliminary data.</text>
</comment>
<gene>
    <name evidence="9" type="ORF">CLV48_102145</name>
</gene>
<dbReference type="GO" id="GO:0005524">
    <property type="term" value="F:ATP binding"/>
    <property type="evidence" value="ECO:0007669"/>
    <property type="project" value="InterPro"/>
</dbReference>
<dbReference type="GO" id="GO:0006355">
    <property type="term" value="P:regulation of DNA-templated transcription"/>
    <property type="evidence" value="ECO:0007669"/>
    <property type="project" value="InterPro"/>
</dbReference>
<dbReference type="RefSeq" id="WP_106566273.1">
    <property type="nucleotide sequence ID" value="NZ_JAUVYL010000203.1"/>
</dbReference>
<comment type="catalytic activity">
    <reaction evidence="1 7">
        <text>dTDP-4-dehydro-6-deoxy-alpha-D-glucose = dTDP-4-dehydro-beta-L-rhamnose</text>
        <dbReference type="Rhea" id="RHEA:16969"/>
        <dbReference type="ChEBI" id="CHEBI:57649"/>
        <dbReference type="ChEBI" id="CHEBI:62830"/>
        <dbReference type="EC" id="5.1.3.13"/>
    </reaction>
</comment>
<dbReference type="Proteomes" id="UP000240708">
    <property type="component" value="Unassembled WGS sequence"/>
</dbReference>
<dbReference type="AlphaFoldDB" id="A0A2P8EA44"/>
<dbReference type="GO" id="GO:0000271">
    <property type="term" value="P:polysaccharide biosynthetic process"/>
    <property type="evidence" value="ECO:0007669"/>
    <property type="project" value="TreeGrafter"/>
</dbReference>
<keyword evidence="7" id="KW-0413">Isomerase</keyword>